<keyword evidence="5" id="KW-1133">Transmembrane helix</keyword>
<evidence type="ECO:0000313" key="7">
    <source>
        <dbReference type="EMBL" id="KAI7747154.1"/>
    </source>
</evidence>
<evidence type="ECO:0000256" key="5">
    <source>
        <dbReference type="SAM" id="Phobius"/>
    </source>
</evidence>
<feature type="domain" description="Bifunctional inhibitor/plant lipid transfer protein/seed storage helical" evidence="6">
    <location>
        <begin position="213"/>
        <end position="291"/>
    </location>
</feature>
<evidence type="ECO:0000256" key="1">
    <source>
        <dbReference type="ARBA" id="ARBA00008262"/>
    </source>
</evidence>
<evidence type="ECO:0000256" key="3">
    <source>
        <dbReference type="ARBA" id="ARBA00023129"/>
    </source>
</evidence>
<evidence type="ECO:0000256" key="2">
    <source>
        <dbReference type="ARBA" id="ARBA00022761"/>
    </source>
</evidence>
<keyword evidence="2" id="KW-0758">Storage protein</keyword>
<keyword evidence="5" id="KW-0472">Membrane</keyword>
<dbReference type="PANTHER" id="PTHR35496:SF4">
    <property type="entry name" value="2S SULFUR-RICH SEED STORAGE PROTEIN 2-LIKE"/>
    <property type="match status" value="1"/>
</dbReference>
<evidence type="ECO:0000259" key="6">
    <source>
        <dbReference type="SMART" id="SM00499"/>
    </source>
</evidence>
<keyword evidence="5" id="KW-0812">Transmembrane</keyword>
<evidence type="ECO:0000256" key="4">
    <source>
        <dbReference type="SAM" id="MobiDB-lite"/>
    </source>
</evidence>
<comment type="caution">
    <text evidence="7">The sequence shown here is derived from an EMBL/GenBank/DDBJ whole genome shotgun (WGS) entry which is preliminary data.</text>
</comment>
<evidence type="ECO:0000313" key="8">
    <source>
        <dbReference type="Proteomes" id="UP001206925"/>
    </source>
</evidence>
<dbReference type="InterPro" id="IPR036312">
    <property type="entry name" value="Bifun_inhib/LTP/seed_sf"/>
</dbReference>
<accession>A0AAD5CUN4</accession>
<feature type="region of interest" description="Disordered" evidence="4">
    <location>
        <begin position="393"/>
        <end position="413"/>
    </location>
</feature>
<dbReference type="AlphaFoldDB" id="A0AAD5CUN4"/>
<dbReference type="SUPFAM" id="SSF47699">
    <property type="entry name" value="Bifunctional inhibitor/lipid-transfer protein/seed storage 2S albumin"/>
    <property type="match status" value="3"/>
</dbReference>
<dbReference type="Proteomes" id="UP001206925">
    <property type="component" value="Unassembled WGS sequence"/>
</dbReference>
<dbReference type="PANTHER" id="PTHR35496">
    <property type="entry name" value="2S SEED STORAGE PROTEIN 1-RELATED"/>
    <property type="match status" value="1"/>
</dbReference>
<reference evidence="7" key="1">
    <citation type="submission" date="2022-06" db="EMBL/GenBank/DDBJ databases">
        <title>Uncovering the hologenomic basis of an extraordinary plant invasion.</title>
        <authorList>
            <person name="Bieker V.C."/>
            <person name="Martin M.D."/>
            <person name="Gilbert T."/>
            <person name="Hodgins K."/>
            <person name="Battlay P."/>
            <person name="Petersen B."/>
            <person name="Wilson J."/>
        </authorList>
    </citation>
    <scope>NUCLEOTIDE SEQUENCE</scope>
    <source>
        <strain evidence="7">AA19_3_7</strain>
        <tissue evidence="7">Leaf</tissue>
    </source>
</reference>
<dbReference type="InterPro" id="IPR016140">
    <property type="entry name" value="Bifunc_inhib/LTP/seed_store"/>
</dbReference>
<dbReference type="Pfam" id="PF00234">
    <property type="entry name" value="Tryp_alpha_amyl"/>
    <property type="match status" value="3"/>
</dbReference>
<dbReference type="GO" id="GO:0045735">
    <property type="term" value="F:nutrient reservoir activity"/>
    <property type="evidence" value="ECO:0007669"/>
    <property type="project" value="UniProtKB-KW"/>
</dbReference>
<feature type="compositionally biased region" description="Low complexity" evidence="4">
    <location>
        <begin position="394"/>
        <end position="410"/>
    </location>
</feature>
<dbReference type="EMBL" id="JAMZMK010006825">
    <property type="protein sequence ID" value="KAI7747154.1"/>
    <property type="molecule type" value="Genomic_DNA"/>
</dbReference>
<keyword evidence="8" id="KW-1185">Reference proteome</keyword>
<feature type="transmembrane region" description="Helical" evidence="5">
    <location>
        <begin position="52"/>
        <end position="72"/>
    </location>
</feature>
<organism evidence="7 8">
    <name type="scientific">Ambrosia artemisiifolia</name>
    <name type="common">Common ragweed</name>
    <dbReference type="NCBI Taxonomy" id="4212"/>
    <lineage>
        <taxon>Eukaryota</taxon>
        <taxon>Viridiplantae</taxon>
        <taxon>Streptophyta</taxon>
        <taxon>Embryophyta</taxon>
        <taxon>Tracheophyta</taxon>
        <taxon>Spermatophyta</taxon>
        <taxon>Magnoliopsida</taxon>
        <taxon>eudicotyledons</taxon>
        <taxon>Gunneridae</taxon>
        <taxon>Pentapetalae</taxon>
        <taxon>asterids</taxon>
        <taxon>campanulids</taxon>
        <taxon>Asterales</taxon>
        <taxon>Asteraceae</taxon>
        <taxon>Asteroideae</taxon>
        <taxon>Heliantheae alliance</taxon>
        <taxon>Heliantheae</taxon>
        <taxon>Ambrosia</taxon>
    </lineage>
</organism>
<comment type="similarity">
    <text evidence="1">Belongs to the 2S seed storage albumins family.</text>
</comment>
<dbReference type="SMART" id="SM00499">
    <property type="entry name" value="AAI"/>
    <property type="match status" value="3"/>
</dbReference>
<keyword evidence="3" id="KW-0708">Seed storage protein</keyword>
<feature type="region of interest" description="Disordered" evidence="4">
    <location>
        <begin position="113"/>
        <end position="132"/>
    </location>
</feature>
<dbReference type="InterPro" id="IPR000617">
    <property type="entry name" value="Napin/2SS/CON"/>
</dbReference>
<feature type="domain" description="Bifunctional inhibitor/plant lipid transfer protein/seed storage helical" evidence="6">
    <location>
        <begin position="335"/>
        <end position="438"/>
    </location>
</feature>
<gene>
    <name evidence="7" type="ORF">M8C21_033333</name>
</gene>
<feature type="non-terminal residue" evidence="7">
    <location>
        <position position="1"/>
    </location>
</feature>
<proteinExistence type="inferred from homology"/>
<feature type="compositionally biased region" description="Low complexity" evidence="4">
    <location>
        <begin position="115"/>
        <end position="132"/>
    </location>
</feature>
<protein>
    <recommendedName>
        <fullName evidence="6">Bifunctional inhibitor/plant lipid transfer protein/seed storage helical domain-containing protein</fullName>
    </recommendedName>
</protein>
<feature type="domain" description="Bifunctional inhibitor/plant lipid transfer protein/seed storage helical" evidence="6">
    <location>
        <begin position="109"/>
        <end position="208"/>
    </location>
</feature>
<sequence>TRTCYLTTATLRHILYPPPHVLTFTHYIYPPPPPPPPHNHQLTPSPPTMAKLTYLLLALATLVAFATAHTTIITTTIDDENPIFDWPFGTGSGSQQCRQSEIQRPVTQCQRFVEQQMQSQRSQRPFQQRPRQQQQQHQGLQQCCNELQNVQRECQCEAIEEVARRVMRQPQHQQQQRGQFGGQEMEIARRVIQNLPNECSLEGSRTPFEEDENPQMQGQQEILQQCCQQLQNVEEQCQCEAIKQVFREAQQQVQQQLGPQSVPFLSSEQTQRLRQKAQALPNICNLQSRRCQIGTIGTIITESNMDIPVFDWPFGTGSGSQQCRQSEIQRPVTQCQRYVEQQMQSPRSQRPFQQRPRQQQQQHQGLQQCCNELQNVQRECQCEAIEEVARRVMRQPQHQQQQQRRQQQRGQFGGQEMEIARRVIQNLPNECSLEVQQCNIPYGMN</sequence>
<name>A0AAD5CUN4_AMBAR</name>
<dbReference type="Gene3D" id="1.10.110.10">
    <property type="entry name" value="Plant lipid-transfer and hydrophobic proteins"/>
    <property type="match status" value="3"/>
</dbReference>